<dbReference type="GO" id="GO:0003700">
    <property type="term" value="F:DNA-binding transcription factor activity"/>
    <property type="evidence" value="ECO:0007669"/>
    <property type="project" value="TreeGrafter"/>
</dbReference>
<evidence type="ECO:0000256" key="3">
    <source>
        <dbReference type="ARBA" id="ARBA00023163"/>
    </source>
</evidence>
<dbReference type="PROSITE" id="PS50977">
    <property type="entry name" value="HTH_TETR_2"/>
    <property type="match status" value="1"/>
</dbReference>
<evidence type="ECO:0000256" key="2">
    <source>
        <dbReference type="ARBA" id="ARBA00023125"/>
    </source>
</evidence>
<feature type="domain" description="HTH tetR-type" evidence="5">
    <location>
        <begin position="9"/>
        <end position="69"/>
    </location>
</feature>
<sequence length="198" mass="22205">MLTPQRTDARRNREIILRAADEAFAEGSDVVPIEEIARRAGLGRATVYRHFSDRYALATTVAAHRLETLKCIVGTAERDHRTFRDLLHMVLREQVARRPLINIIRELPEHEQRRFADSLIAVLAPAFRRAQAEEELRGDIEPADLVLVLEMIEGALSSKLVPADDEAAIRKLIAVSLDGLYPRPETAQGSSLQSSDLH</sequence>
<dbReference type="RefSeq" id="WP_246456959.1">
    <property type="nucleotide sequence ID" value="NZ_JACHIV010000001.1"/>
</dbReference>
<dbReference type="SUPFAM" id="SSF48498">
    <property type="entry name" value="Tetracyclin repressor-like, C-terminal domain"/>
    <property type="match status" value="1"/>
</dbReference>
<dbReference type="GO" id="GO:0000976">
    <property type="term" value="F:transcription cis-regulatory region binding"/>
    <property type="evidence" value="ECO:0007669"/>
    <property type="project" value="TreeGrafter"/>
</dbReference>
<evidence type="ECO:0000259" key="5">
    <source>
        <dbReference type="PROSITE" id="PS50977"/>
    </source>
</evidence>
<feature type="DNA-binding region" description="H-T-H motif" evidence="4">
    <location>
        <begin position="32"/>
        <end position="51"/>
    </location>
</feature>
<dbReference type="Proteomes" id="UP000580474">
    <property type="component" value="Unassembled WGS sequence"/>
</dbReference>
<dbReference type="PANTHER" id="PTHR30055">
    <property type="entry name" value="HTH-TYPE TRANSCRIPTIONAL REGULATOR RUTR"/>
    <property type="match status" value="1"/>
</dbReference>
<dbReference type="PRINTS" id="PR00455">
    <property type="entry name" value="HTHTETR"/>
</dbReference>
<dbReference type="Gene3D" id="1.10.357.10">
    <property type="entry name" value="Tetracycline Repressor, domain 2"/>
    <property type="match status" value="1"/>
</dbReference>
<evidence type="ECO:0000256" key="1">
    <source>
        <dbReference type="ARBA" id="ARBA00023015"/>
    </source>
</evidence>
<comment type="caution">
    <text evidence="6">The sequence shown here is derived from an EMBL/GenBank/DDBJ whole genome shotgun (WGS) entry which is preliminary data.</text>
</comment>
<dbReference type="Pfam" id="PF00440">
    <property type="entry name" value="TetR_N"/>
    <property type="match status" value="1"/>
</dbReference>
<protein>
    <submittedName>
        <fullName evidence="6">AcrR family transcriptional regulator</fullName>
    </submittedName>
</protein>
<reference evidence="6 7" key="1">
    <citation type="submission" date="2020-08" db="EMBL/GenBank/DDBJ databases">
        <title>Sequencing the genomes of 1000 actinobacteria strains.</title>
        <authorList>
            <person name="Klenk H.-P."/>
        </authorList>
    </citation>
    <scope>NUCLEOTIDE SEQUENCE [LARGE SCALE GENOMIC DNA]</scope>
    <source>
        <strain evidence="6 7">DSM 45582</strain>
    </source>
</reference>
<dbReference type="InterPro" id="IPR009057">
    <property type="entry name" value="Homeodomain-like_sf"/>
</dbReference>
<accession>A0A840NHY3</accession>
<dbReference type="InterPro" id="IPR050109">
    <property type="entry name" value="HTH-type_TetR-like_transc_reg"/>
</dbReference>
<dbReference type="InterPro" id="IPR036271">
    <property type="entry name" value="Tet_transcr_reg_TetR-rel_C_sf"/>
</dbReference>
<organism evidence="6 7">
    <name type="scientific">Saccharopolyspora gloriosae</name>
    <dbReference type="NCBI Taxonomy" id="455344"/>
    <lineage>
        <taxon>Bacteria</taxon>
        <taxon>Bacillati</taxon>
        <taxon>Actinomycetota</taxon>
        <taxon>Actinomycetes</taxon>
        <taxon>Pseudonocardiales</taxon>
        <taxon>Pseudonocardiaceae</taxon>
        <taxon>Saccharopolyspora</taxon>
    </lineage>
</organism>
<dbReference type="AlphaFoldDB" id="A0A840NHY3"/>
<gene>
    <name evidence="6" type="ORF">BJ969_003729</name>
</gene>
<keyword evidence="1" id="KW-0805">Transcription regulation</keyword>
<keyword evidence="3" id="KW-0804">Transcription</keyword>
<proteinExistence type="predicted"/>
<evidence type="ECO:0000313" key="7">
    <source>
        <dbReference type="Proteomes" id="UP000580474"/>
    </source>
</evidence>
<dbReference type="EMBL" id="JACHIV010000001">
    <property type="protein sequence ID" value="MBB5070641.1"/>
    <property type="molecule type" value="Genomic_DNA"/>
</dbReference>
<keyword evidence="2 4" id="KW-0238">DNA-binding</keyword>
<keyword evidence="7" id="KW-1185">Reference proteome</keyword>
<dbReference type="PANTHER" id="PTHR30055:SF234">
    <property type="entry name" value="HTH-TYPE TRANSCRIPTIONAL REGULATOR BETI"/>
    <property type="match status" value="1"/>
</dbReference>
<evidence type="ECO:0000313" key="6">
    <source>
        <dbReference type="EMBL" id="MBB5070641.1"/>
    </source>
</evidence>
<dbReference type="InterPro" id="IPR001647">
    <property type="entry name" value="HTH_TetR"/>
</dbReference>
<dbReference type="SUPFAM" id="SSF46689">
    <property type="entry name" value="Homeodomain-like"/>
    <property type="match status" value="1"/>
</dbReference>
<name>A0A840NHY3_9PSEU</name>
<evidence type="ECO:0000256" key="4">
    <source>
        <dbReference type="PROSITE-ProRule" id="PRU00335"/>
    </source>
</evidence>